<dbReference type="KEGG" id="tpal:117645565"/>
<dbReference type="InterPro" id="IPR038765">
    <property type="entry name" value="Papain-like_cys_pep_sf"/>
</dbReference>
<dbReference type="PROSITE" id="PS50235">
    <property type="entry name" value="USP_3"/>
    <property type="match status" value="1"/>
</dbReference>
<dbReference type="GO" id="GO:0004843">
    <property type="term" value="F:cysteine-type deubiquitinase activity"/>
    <property type="evidence" value="ECO:0007669"/>
    <property type="project" value="UniProtKB-EC"/>
</dbReference>
<dbReference type="GO" id="GO:0005829">
    <property type="term" value="C:cytosol"/>
    <property type="evidence" value="ECO:0007669"/>
    <property type="project" value="TreeGrafter"/>
</dbReference>
<feature type="region of interest" description="Disordered" evidence="8">
    <location>
        <begin position="424"/>
        <end position="454"/>
    </location>
</feature>
<dbReference type="InterPro" id="IPR050164">
    <property type="entry name" value="Peptidase_C19"/>
</dbReference>
<protein>
    <recommendedName>
        <fullName evidence="3">ubiquitinyl hydrolase 1</fullName>
        <ecNumber evidence="3">3.4.19.12</ecNumber>
    </recommendedName>
</protein>
<feature type="region of interest" description="Disordered" evidence="8">
    <location>
        <begin position="314"/>
        <end position="338"/>
    </location>
</feature>
<keyword evidence="6" id="KW-0378">Hydrolase</keyword>
<keyword evidence="5" id="KW-0833">Ubl conjugation pathway</keyword>
<feature type="domain" description="USP" evidence="9">
    <location>
        <begin position="13"/>
        <end position="307"/>
    </location>
</feature>
<evidence type="ECO:0000313" key="11">
    <source>
        <dbReference type="RefSeq" id="XP_034241755.1"/>
    </source>
</evidence>
<dbReference type="InParanoid" id="A0A6P8YW72"/>
<comment type="catalytic activity">
    <reaction evidence="1">
        <text>Thiol-dependent hydrolysis of ester, thioester, amide, peptide and isopeptide bonds formed by the C-terminal Gly of ubiquitin (a 76-residue protein attached to proteins as an intracellular targeting signal).</text>
        <dbReference type="EC" id="3.4.19.12"/>
    </reaction>
</comment>
<evidence type="ECO:0000256" key="8">
    <source>
        <dbReference type="SAM" id="MobiDB-lite"/>
    </source>
</evidence>
<proteinExistence type="inferred from homology"/>
<keyword evidence="4" id="KW-0645">Protease</keyword>
<dbReference type="SUPFAM" id="SSF54001">
    <property type="entry name" value="Cysteine proteinases"/>
    <property type="match status" value="1"/>
</dbReference>
<keyword evidence="7" id="KW-0788">Thiol protease</keyword>
<dbReference type="AlphaFoldDB" id="A0A6P8YW72"/>
<dbReference type="OrthoDB" id="420187at2759"/>
<dbReference type="RefSeq" id="XP_034241755.1">
    <property type="nucleotide sequence ID" value="XM_034385864.1"/>
</dbReference>
<evidence type="ECO:0000256" key="5">
    <source>
        <dbReference type="ARBA" id="ARBA00022786"/>
    </source>
</evidence>
<name>A0A6P8YW72_THRPL</name>
<keyword evidence="10" id="KW-1185">Reference proteome</keyword>
<comment type="similarity">
    <text evidence="2">Belongs to the peptidase C19 family. USP10 subfamily.</text>
</comment>
<dbReference type="Gene3D" id="3.90.70.10">
    <property type="entry name" value="Cysteine proteinases"/>
    <property type="match status" value="1"/>
</dbReference>
<evidence type="ECO:0000256" key="2">
    <source>
        <dbReference type="ARBA" id="ARBA00005427"/>
    </source>
</evidence>
<accession>A0A6P8YW72</accession>
<evidence type="ECO:0000256" key="6">
    <source>
        <dbReference type="ARBA" id="ARBA00022801"/>
    </source>
</evidence>
<evidence type="ECO:0000259" key="9">
    <source>
        <dbReference type="PROSITE" id="PS50235"/>
    </source>
</evidence>
<evidence type="ECO:0000256" key="7">
    <source>
        <dbReference type="ARBA" id="ARBA00022807"/>
    </source>
</evidence>
<dbReference type="InterPro" id="IPR001394">
    <property type="entry name" value="Peptidase_C19_UCH"/>
</dbReference>
<evidence type="ECO:0000256" key="1">
    <source>
        <dbReference type="ARBA" id="ARBA00000707"/>
    </source>
</evidence>
<dbReference type="GO" id="GO:0005634">
    <property type="term" value="C:nucleus"/>
    <property type="evidence" value="ECO:0007669"/>
    <property type="project" value="TreeGrafter"/>
</dbReference>
<dbReference type="GeneID" id="117645565"/>
<evidence type="ECO:0000313" key="10">
    <source>
        <dbReference type="Proteomes" id="UP000515158"/>
    </source>
</evidence>
<dbReference type="Pfam" id="PF00443">
    <property type="entry name" value="UCH"/>
    <property type="match status" value="1"/>
</dbReference>
<dbReference type="Proteomes" id="UP000515158">
    <property type="component" value="Unplaced"/>
</dbReference>
<sequence>MSSSWGTLRHIDAGLKNVTFSNSCFINATLQCLFHTPEFLMLLESDEAHRKKCSSFKCILCNLNKVWTNMKAGEAIVAYPIILMLDRICVHMKRGKQEDASEFLEFLLSRLNDDLTARPGSNSTGAVSDIFDGWMKTTVTCTVCGKEHIGVNPERDLFVEASNSDKPNTVESLQDKVNRYLKGREIFKFKCENCGKSVDCLKAYSYYTYPKILIVNIKRFAHGTDKKFTNPVSVPKTMQVGNAEYEFVSSIVHSGPSVTEGHYTCVAKCPDNSITQFDDAKVKKNLKEMNTPDFMRGVYTVLFSLKSLTPKQPEEVSVRPSKRPLPLTPTKVSPYAKKGSTLKTFSPMRKKRNLRKALVFRPKVPLNTDNLQVEQFTEEPNSKESCLKLPSTVSKESGLKLPSAVSISTPQLYEDSFIIKGWDSSDDEGTEAPEVRASLGMGSNPKTGSPVSLLDSEDTMTACITPIKVRFPEAPSQTLKNLQEPLGEENELGGIETLDWGSDSEETATACITPIKVKVPPVPLQNKFHQNEHDYCAIQPKEGPLIILVDEMFVFFG</sequence>
<dbReference type="PANTHER" id="PTHR24006">
    <property type="entry name" value="UBIQUITIN CARBOXYL-TERMINAL HYDROLASE"/>
    <property type="match status" value="1"/>
</dbReference>
<dbReference type="GO" id="GO:0006508">
    <property type="term" value="P:proteolysis"/>
    <property type="evidence" value="ECO:0007669"/>
    <property type="project" value="UniProtKB-KW"/>
</dbReference>
<dbReference type="PANTHER" id="PTHR24006:SF687">
    <property type="entry name" value="UBIQUITIN CARBOXYL-TERMINAL HYDROLASE 10"/>
    <property type="match status" value="1"/>
</dbReference>
<organism evidence="11">
    <name type="scientific">Thrips palmi</name>
    <name type="common">Melon thrips</name>
    <dbReference type="NCBI Taxonomy" id="161013"/>
    <lineage>
        <taxon>Eukaryota</taxon>
        <taxon>Metazoa</taxon>
        <taxon>Ecdysozoa</taxon>
        <taxon>Arthropoda</taxon>
        <taxon>Hexapoda</taxon>
        <taxon>Insecta</taxon>
        <taxon>Pterygota</taxon>
        <taxon>Neoptera</taxon>
        <taxon>Paraneoptera</taxon>
        <taxon>Thysanoptera</taxon>
        <taxon>Terebrantia</taxon>
        <taxon>Thripoidea</taxon>
        <taxon>Thripidae</taxon>
        <taxon>Thrips</taxon>
    </lineage>
</organism>
<evidence type="ECO:0000256" key="3">
    <source>
        <dbReference type="ARBA" id="ARBA00012759"/>
    </source>
</evidence>
<reference evidence="11" key="1">
    <citation type="submission" date="2025-08" db="UniProtKB">
        <authorList>
            <consortium name="RefSeq"/>
        </authorList>
    </citation>
    <scope>IDENTIFICATION</scope>
    <source>
        <tissue evidence="11">Total insect</tissue>
    </source>
</reference>
<gene>
    <name evidence="11" type="primary">LOC117645565</name>
</gene>
<dbReference type="InterPro" id="IPR028889">
    <property type="entry name" value="USP"/>
</dbReference>
<evidence type="ECO:0000256" key="4">
    <source>
        <dbReference type="ARBA" id="ARBA00022670"/>
    </source>
</evidence>
<dbReference type="EC" id="3.4.19.12" evidence="3"/>
<dbReference type="GO" id="GO:0016579">
    <property type="term" value="P:protein deubiquitination"/>
    <property type="evidence" value="ECO:0007669"/>
    <property type="project" value="InterPro"/>
</dbReference>